<dbReference type="GO" id="GO:0016810">
    <property type="term" value="F:hydrolase activity, acting on carbon-nitrogen (but not peptide) bonds"/>
    <property type="evidence" value="ECO:0007669"/>
    <property type="project" value="InterPro"/>
</dbReference>
<gene>
    <name evidence="2" type="ORF">FNH08_03055</name>
</gene>
<dbReference type="Gene3D" id="2.30.40.10">
    <property type="entry name" value="Urease, subunit C, domain 1"/>
    <property type="match status" value="1"/>
</dbReference>
<evidence type="ECO:0000259" key="1">
    <source>
        <dbReference type="Pfam" id="PF01979"/>
    </source>
</evidence>
<keyword evidence="3" id="KW-1185">Reference proteome</keyword>
<keyword evidence="2" id="KW-0378">Hydrolase</keyword>
<evidence type="ECO:0000313" key="3">
    <source>
        <dbReference type="Proteomes" id="UP000400924"/>
    </source>
</evidence>
<dbReference type="InterPro" id="IPR011059">
    <property type="entry name" value="Metal-dep_hydrolase_composite"/>
</dbReference>
<evidence type="ECO:0000313" key="2">
    <source>
        <dbReference type="EMBL" id="MPY56188.1"/>
    </source>
</evidence>
<dbReference type="PANTHER" id="PTHR43794:SF5">
    <property type="entry name" value="CHLOROHYDROLASE FAMILY PROTEIN"/>
    <property type="match status" value="1"/>
</dbReference>
<organism evidence="2 3">
    <name type="scientific">Streptomyces spongiae</name>
    <dbReference type="NCBI Taxonomy" id="565072"/>
    <lineage>
        <taxon>Bacteria</taxon>
        <taxon>Bacillati</taxon>
        <taxon>Actinomycetota</taxon>
        <taxon>Actinomycetes</taxon>
        <taxon>Kitasatosporales</taxon>
        <taxon>Streptomycetaceae</taxon>
        <taxon>Streptomyces</taxon>
    </lineage>
</organism>
<name>A0A5N8XBA2_9ACTN</name>
<dbReference type="PANTHER" id="PTHR43794">
    <property type="entry name" value="AMINOHYDROLASE SSNA-RELATED"/>
    <property type="match status" value="1"/>
</dbReference>
<dbReference type="NCBIfam" id="NF006056">
    <property type="entry name" value="PRK08204.1"/>
    <property type="match status" value="1"/>
</dbReference>
<protein>
    <submittedName>
        <fullName evidence="2">Amidohydrolase family protein</fullName>
    </submittedName>
</protein>
<dbReference type="InterPro" id="IPR050287">
    <property type="entry name" value="MTA/SAH_deaminase"/>
</dbReference>
<dbReference type="Gene3D" id="3.20.20.140">
    <property type="entry name" value="Metal-dependent hydrolases"/>
    <property type="match status" value="1"/>
</dbReference>
<dbReference type="OrthoDB" id="3189065at2"/>
<dbReference type="EMBL" id="VJZC01000009">
    <property type="protein sequence ID" value="MPY56188.1"/>
    <property type="molecule type" value="Genomic_DNA"/>
</dbReference>
<dbReference type="SUPFAM" id="SSF51556">
    <property type="entry name" value="Metallo-dependent hydrolases"/>
    <property type="match status" value="1"/>
</dbReference>
<proteinExistence type="predicted"/>
<dbReference type="Proteomes" id="UP000400924">
    <property type="component" value="Unassembled WGS sequence"/>
</dbReference>
<sequence length="450" mass="47707">MDKLLIQNTRVVSLDPDVEASLGADECDILVVDGRIAEIGRNLGADDAERIDGSGTIAVPGFVDTHRHTWQAVLRGVLTNGTLGDYFREVLMRLGPAFREEDIYAGNLIGSYEALNAGVTTTVDWFNNAATPGHADAAVAALRETGIRSLFGYGTPIGARWVKDSSLKHPHDAERVRSEYFSSSDQLLTFALALRGTIGVDPVVTKHDFDLARSLDARITVHAGVRIPGIPPVPGGEVRVMYEAGLLGPDTTIVHGNEVDNGELDMLAECGATVSVAPYVELVMGQGVPPTNRLVEHGLRPSLSTDVASAVPGDMFTQMRTALAQARGATIPADPREPFAPRLTAEDVLRFATIDGAAACGLADRIGTLSVGKDADIVLIRSDAINTMPGADHPVSTVVTSADTSNVDTVLVRGTVVKRDGTLVGVDLERLRRLGGAAREHVMTAVGEKQ</sequence>
<comment type="caution">
    <text evidence="2">The sequence shown here is derived from an EMBL/GenBank/DDBJ whole genome shotgun (WGS) entry which is preliminary data.</text>
</comment>
<feature type="domain" description="Amidohydrolase-related" evidence="1">
    <location>
        <begin position="57"/>
        <end position="417"/>
    </location>
</feature>
<dbReference type="InterPro" id="IPR006680">
    <property type="entry name" value="Amidohydro-rel"/>
</dbReference>
<dbReference type="Pfam" id="PF01979">
    <property type="entry name" value="Amidohydro_1"/>
    <property type="match status" value="1"/>
</dbReference>
<reference evidence="2 3" key="1">
    <citation type="submission" date="2019-07" db="EMBL/GenBank/DDBJ databases">
        <title>New species of Amycolatopsis and Streptomyces.</title>
        <authorList>
            <person name="Duangmal K."/>
            <person name="Teo W.F.A."/>
            <person name="Lipun K."/>
        </authorList>
    </citation>
    <scope>NUCLEOTIDE SEQUENCE [LARGE SCALE GENOMIC DNA]</scope>
    <source>
        <strain evidence="2 3">NBRC 106415</strain>
    </source>
</reference>
<accession>A0A5N8XBA2</accession>
<dbReference type="RefSeq" id="WP_152769663.1">
    <property type="nucleotide sequence ID" value="NZ_VJZC01000009.1"/>
</dbReference>
<dbReference type="SUPFAM" id="SSF51338">
    <property type="entry name" value="Composite domain of metallo-dependent hydrolases"/>
    <property type="match status" value="1"/>
</dbReference>
<dbReference type="InterPro" id="IPR032466">
    <property type="entry name" value="Metal_Hydrolase"/>
</dbReference>
<dbReference type="AlphaFoldDB" id="A0A5N8XBA2"/>